<organism evidence="1 2">
    <name type="scientific">Sedimentitalea nanhaiensis</name>
    <dbReference type="NCBI Taxonomy" id="999627"/>
    <lineage>
        <taxon>Bacteria</taxon>
        <taxon>Pseudomonadati</taxon>
        <taxon>Pseudomonadota</taxon>
        <taxon>Alphaproteobacteria</taxon>
        <taxon>Rhodobacterales</taxon>
        <taxon>Paracoccaceae</taxon>
        <taxon>Sedimentitalea</taxon>
    </lineage>
</organism>
<proteinExistence type="predicted"/>
<gene>
    <name evidence="1" type="ORF">SAMN05216236_1102</name>
</gene>
<evidence type="ECO:0000313" key="1">
    <source>
        <dbReference type="EMBL" id="SFT85862.1"/>
    </source>
</evidence>
<accession>A0A1I7BFG8</accession>
<dbReference type="AlphaFoldDB" id="A0A1I7BFG8"/>
<keyword evidence="2" id="KW-1185">Reference proteome</keyword>
<name>A0A1I7BFG8_9RHOB</name>
<protein>
    <recommendedName>
        <fullName evidence="3">Transposase</fullName>
    </recommendedName>
</protein>
<evidence type="ECO:0008006" key="3">
    <source>
        <dbReference type="Google" id="ProtNLM"/>
    </source>
</evidence>
<sequence length="57" mass="6550">MRRNPPKGHRSPCGAILLAVQYYRRLPLSYPDMSDLLAQREAKAAGLRLYRTYNQTA</sequence>
<dbReference type="EMBL" id="FPAW01000010">
    <property type="protein sequence ID" value="SFT85862.1"/>
    <property type="molecule type" value="Genomic_DNA"/>
</dbReference>
<reference evidence="1 2" key="1">
    <citation type="submission" date="2016-10" db="EMBL/GenBank/DDBJ databases">
        <authorList>
            <person name="de Groot N.N."/>
        </authorList>
    </citation>
    <scope>NUCLEOTIDE SEQUENCE [LARGE SCALE GENOMIC DNA]</scope>
    <source>
        <strain evidence="1 2">CGMCC 1.10959</strain>
    </source>
</reference>
<dbReference type="Proteomes" id="UP000182466">
    <property type="component" value="Unassembled WGS sequence"/>
</dbReference>
<dbReference type="STRING" id="999627.SAMN05216236_1102"/>
<evidence type="ECO:0000313" key="2">
    <source>
        <dbReference type="Proteomes" id="UP000182466"/>
    </source>
</evidence>